<evidence type="ECO:0000313" key="4">
    <source>
        <dbReference type="Proteomes" id="UP000005801"/>
    </source>
</evidence>
<feature type="domain" description="Methyltransferase type 11" evidence="2">
    <location>
        <begin position="146"/>
        <end position="197"/>
    </location>
</feature>
<gene>
    <name evidence="3" type="ORF">PPSIR1_16235</name>
</gene>
<dbReference type="Gene3D" id="3.40.50.150">
    <property type="entry name" value="Vaccinia Virus protein VP39"/>
    <property type="match status" value="1"/>
</dbReference>
<dbReference type="InterPro" id="IPR013216">
    <property type="entry name" value="Methyltransf_11"/>
</dbReference>
<feature type="region of interest" description="Disordered" evidence="1">
    <location>
        <begin position="14"/>
        <end position="40"/>
    </location>
</feature>
<name>A6GJW8_9BACT</name>
<dbReference type="SUPFAM" id="SSF53335">
    <property type="entry name" value="S-adenosyl-L-methionine-dependent methyltransferases"/>
    <property type="match status" value="1"/>
</dbReference>
<evidence type="ECO:0000259" key="2">
    <source>
        <dbReference type="Pfam" id="PF08241"/>
    </source>
</evidence>
<dbReference type="eggNOG" id="COG2226">
    <property type="taxonomic scope" value="Bacteria"/>
</dbReference>
<dbReference type="Pfam" id="PF08241">
    <property type="entry name" value="Methyltransf_11"/>
    <property type="match status" value="1"/>
</dbReference>
<dbReference type="InterPro" id="IPR029063">
    <property type="entry name" value="SAM-dependent_MTases_sf"/>
</dbReference>
<protein>
    <recommendedName>
        <fullName evidence="2">Methyltransferase type 11 domain-containing protein</fullName>
    </recommendedName>
</protein>
<organism evidence="3 4">
    <name type="scientific">Plesiocystis pacifica SIR-1</name>
    <dbReference type="NCBI Taxonomy" id="391625"/>
    <lineage>
        <taxon>Bacteria</taxon>
        <taxon>Pseudomonadati</taxon>
        <taxon>Myxococcota</taxon>
        <taxon>Polyangia</taxon>
        <taxon>Nannocystales</taxon>
        <taxon>Nannocystaceae</taxon>
        <taxon>Plesiocystis</taxon>
    </lineage>
</organism>
<dbReference type="GO" id="GO:0008757">
    <property type="term" value="F:S-adenosylmethionine-dependent methyltransferase activity"/>
    <property type="evidence" value="ECO:0007669"/>
    <property type="project" value="InterPro"/>
</dbReference>
<dbReference type="AlphaFoldDB" id="A6GJW8"/>
<proteinExistence type="predicted"/>
<feature type="compositionally biased region" description="Low complexity" evidence="1">
    <location>
        <begin position="319"/>
        <end position="343"/>
    </location>
</feature>
<evidence type="ECO:0000313" key="3">
    <source>
        <dbReference type="EMBL" id="EDM73827.1"/>
    </source>
</evidence>
<dbReference type="STRING" id="391625.PPSIR1_16235"/>
<dbReference type="EMBL" id="ABCS01000171">
    <property type="protein sequence ID" value="EDM73827.1"/>
    <property type="molecule type" value="Genomic_DNA"/>
</dbReference>
<feature type="region of interest" description="Disordered" evidence="1">
    <location>
        <begin position="309"/>
        <end position="343"/>
    </location>
</feature>
<dbReference type="CDD" id="cd02440">
    <property type="entry name" value="AdoMet_MTases"/>
    <property type="match status" value="1"/>
</dbReference>
<comment type="caution">
    <text evidence="3">The sequence shown here is derived from an EMBL/GenBank/DDBJ whole genome shotgun (WGS) entry which is preliminary data.</text>
</comment>
<reference evidence="3 4" key="1">
    <citation type="submission" date="2007-06" db="EMBL/GenBank/DDBJ databases">
        <authorList>
            <person name="Shimkets L."/>
            <person name="Ferriera S."/>
            <person name="Johnson J."/>
            <person name="Kravitz S."/>
            <person name="Beeson K."/>
            <person name="Sutton G."/>
            <person name="Rogers Y.-H."/>
            <person name="Friedman R."/>
            <person name="Frazier M."/>
            <person name="Venter J.C."/>
        </authorList>
    </citation>
    <scope>NUCLEOTIDE SEQUENCE [LARGE SCALE GENOMIC DNA]</scope>
    <source>
        <strain evidence="3 4">SIR-1</strain>
    </source>
</reference>
<evidence type="ECO:0000256" key="1">
    <source>
        <dbReference type="SAM" id="MobiDB-lite"/>
    </source>
</evidence>
<dbReference type="Proteomes" id="UP000005801">
    <property type="component" value="Unassembled WGS sequence"/>
</dbReference>
<keyword evidence="4" id="KW-1185">Reference proteome</keyword>
<sequence length="343" mass="37556">MQIDAPIDLRARVAPRVGPRVQPRPRPSDDSTESGSLPAMTGPYAVGSPWSRLVDSLIGDILLGHVPGRRVLDLGYGSPEIAEWISERVGDRLSIVEKGNLETIPKQIVEASGFLPATELYGEDGTLNLPDPDELLARAEGEPGVHLHEYRDASFDVVYCLRTFPHLGHDTETSERLSVQLLREAARVTADGGTLFVQIANPRSLRGIVEGIRNPVTVVSRRRMILGDRYGLTRWDTLPRFQRLVPQEFELLGVHGLGVLIPHNATLQIPVVGRLLARLEWVLRDMGVVRHFGAQLLVVLRRLHRSDPSIREGGSPRTSLSSSLISAISASSSGSASISRPKS</sequence>
<accession>A6GJW8</accession>